<dbReference type="AlphaFoldDB" id="A0A9N7JM23"/>
<dbReference type="EMBL" id="CP023671">
    <property type="protein sequence ID" value="AYE35048.1"/>
    <property type="molecule type" value="Genomic_DNA"/>
</dbReference>
<feature type="transmembrane region" description="Helical" evidence="1">
    <location>
        <begin position="39"/>
        <end position="59"/>
    </location>
</feature>
<evidence type="ECO:0000313" key="5">
    <source>
        <dbReference type="EMBL" id="USS01646.1"/>
    </source>
</evidence>
<feature type="domain" description="YvbJ-like NTF2-like" evidence="3">
    <location>
        <begin position="295"/>
        <end position="409"/>
    </location>
</feature>
<dbReference type="Pfam" id="PF22820">
    <property type="entry name" value="TcaA_3rd_4th"/>
    <property type="match status" value="1"/>
</dbReference>
<dbReference type="InterPro" id="IPR056902">
    <property type="entry name" value="NTF2_YvbJ"/>
</dbReference>
<dbReference type="EMBL" id="CP099799">
    <property type="protein sequence ID" value="USS01646.1"/>
    <property type="molecule type" value="Genomic_DNA"/>
</dbReference>
<dbReference type="KEGG" id="csep:CP523_11835"/>
<evidence type="ECO:0000313" key="6">
    <source>
        <dbReference type="Proteomes" id="UP000280586"/>
    </source>
</evidence>
<dbReference type="GeneID" id="303561375"/>
<sequence length="415" mass="48492">MRNINKIGIKVEKYIISLKEDLSNLNKEKLGEFFLKRRFLLISIFTIALFGIFSFNFFMTSKNELINDLEISLKEGKVYRISRKIRVLEERPSKKELTPLVNYYNYDLTKIDGVIKDLRNTNKGGVFTLKENNFLFFENYYLEIIPVSIKVNTDFDSTKIYLNDNLLKDNNSKKGVIPGMYKVKGELETPYGKVSKEEEVSLMQNEEISLKLDAMNITLSSNFDDAKVYINDKDTGKIVKDIKDFGPIPTNLDTYISLEKNFPWGIIKSDKLKVSDLPNINIKINMVNDTLEKNIQEVVKRFYESVFLALNSRDKSLIVLTNDDIKERIYENIEKKTLILKNNYEISELKTNIESSEFKYQDDVYTAKIVVKVEYDVSKKFIPVYTKKHEDMFLTTMKYTGNEWIIEGVQKFNLE</sequence>
<evidence type="ECO:0008006" key="8">
    <source>
        <dbReference type="Google" id="ProtNLM"/>
    </source>
</evidence>
<dbReference type="InterPro" id="IPR054530">
    <property type="entry name" value="TcaA_4th"/>
</dbReference>
<evidence type="ECO:0000259" key="3">
    <source>
        <dbReference type="Pfam" id="PF25155"/>
    </source>
</evidence>
<dbReference type="Proteomes" id="UP000280586">
    <property type="component" value="Chromosome"/>
</dbReference>
<protein>
    <recommendedName>
        <fullName evidence="8">DUF4878 domain-containing protein</fullName>
    </recommendedName>
</protein>
<evidence type="ECO:0000256" key="1">
    <source>
        <dbReference type="SAM" id="Phobius"/>
    </source>
</evidence>
<dbReference type="RefSeq" id="WP_120140892.1">
    <property type="nucleotide sequence ID" value="NZ_CP023671.1"/>
</dbReference>
<keyword evidence="1" id="KW-0472">Membrane</keyword>
<dbReference type="Pfam" id="PF25155">
    <property type="entry name" value="NTF2_YvbJ"/>
    <property type="match status" value="1"/>
</dbReference>
<keyword evidence="1" id="KW-1133">Transmembrane helix</keyword>
<keyword evidence="7" id="KW-1185">Reference proteome</keyword>
<dbReference type="PANTHER" id="PTHR40038">
    <property type="entry name" value="MEMBRANE-ASSOCIATED PROTEIN TCAA"/>
    <property type="match status" value="1"/>
</dbReference>
<evidence type="ECO:0000259" key="2">
    <source>
        <dbReference type="Pfam" id="PF22820"/>
    </source>
</evidence>
<keyword evidence="1" id="KW-0812">Transmembrane</keyword>
<reference evidence="4 6" key="1">
    <citation type="submission" date="2017-09" db="EMBL/GenBank/DDBJ databases">
        <authorList>
            <person name="Thomas P."/>
            <person name="Seyboldt C."/>
        </authorList>
    </citation>
    <scope>NUCLEOTIDE SEQUENCE [LARGE SCALE GENOMIC DNA]</scope>
    <source>
        <strain evidence="4 6">DSM 7534</strain>
    </source>
</reference>
<accession>A0A9N7JM23</accession>
<proteinExistence type="predicted"/>
<evidence type="ECO:0000313" key="7">
    <source>
        <dbReference type="Proteomes" id="UP001055437"/>
    </source>
</evidence>
<feature type="domain" description="TcaA 4th" evidence="2">
    <location>
        <begin position="213"/>
        <end position="282"/>
    </location>
</feature>
<reference evidence="5" key="2">
    <citation type="submission" date="2022-06" db="EMBL/GenBank/DDBJ databases">
        <authorList>
            <person name="Holder M.E."/>
            <person name="Ajami N.J."/>
            <person name="Petrosino J.F."/>
        </authorList>
    </citation>
    <scope>NUCLEOTIDE SEQUENCE</scope>
    <source>
        <strain evidence="5">RMA 8861</strain>
    </source>
</reference>
<evidence type="ECO:0000313" key="4">
    <source>
        <dbReference type="EMBL" id="AYE35048.1"/>
    </source>
</evidence>
<dbReference type="Proteomes" id="UP001055437">
    <property type="component" value="Chromosome"/>
</dbReference>
<name>A0A9N7JM23_CLOSE</name>
<dbReference type="PANTHER" id="PTHR40038:SF1">
    <property type="entry name" value="MEMBRANE-ASSOCIATED PROTEIN TCAA"/>
    <property type="match status" value="1"/>
</dbReference>
<organism evidence="4 6">
    <name type="scientific">Clostridium septicum</name>
    <dbReference type="NCBI Taxonomy" id="1504"/>
    <lineage>
        <taxon>Bacteria</taxon>
        <taxon>Bacillati</taxon>
        <taxon>Bacillota</taxon>
        <taxon>Clostridia</taxon>
        <taxon>Eubacteriales</taxon>
        <taxon>Clostridiaceae</taxon>
        <taxon>Clostridium</taxon>
    </lineage>
</organism>
<gene>
    <name evidence="4" type="ORF">CP523_11835</name>
    <name evidence="5" type="ORF">NH397_04210</name>
</gene>